<dbReference type="Gene3D" id="3.40.50.2000">
    <property type="entry name" value="Glycogen Phosphorylase B"/>
    <property type="match status" value="1"/>
</dbReference>
<dbReference type="PANTHER" id="PTHR22916:SF3">
    <property type="entry name" value="UDP-GLCNAC:BETAGAL BETA-1,3-N-ACETYLGLUCOSAMINYLTRANSFERASE-LIKE PROTEIN 1"/>
    <property type="match status" value="1"/>
</dbReference>
<name>A0A510UUK1_9CELL</name>
<evidence type="ECO:0000259" key="1">
    <source>
        <dbReference type="Pfam" id="PF00535"/>
    </source>
</evidence>
<dbReference type="AlphaFoldDB" id="A0A510UUK1"/>
<gene>
    <name evidence="2" type="ORF">CPE01_08740</name>
</gene>
<proteinExistence type="predicted"/>
<dbReference type="Pfam" id="PF00535">
    <property type="entry name" value="Glycos_transf_2"/>
    <property type="match status" value="1"/>
</dbReference>
<organism evidence="2 3">
    <name type="scientific">Cellulomonas persica</name>
    <dbReference type="NCBI Taxonomy" id="76861"/>
    <lineage>
        <taxon>Bacteria</taxon>
        <taxon>Bacillati</taxon>
        <taxon>Actinomycetota</taxon>
        <taxon>Actinomycetes</taxon>
        <taxon>Micrococcales</taxon>
        <taxon>Cellulomonadaceae</taxon>
        <taxon>Cellulomonas</taxon>
    </lineage>
</organism>
<dbReference type="GO" id="GO:0016758">
    <property type="term" value="F:hexosyltransferase activity"/>
    <property type="evidence" value="ECO:0007669"/>
    <property type="project" value="UniProtKB-ARBA"/>
</dbReference>
<reference evidence="2 3" key="1">
    <citation type="submission" date="2019-07" db="EMBL/GenBank/DDBJ databases">
        <title>Whole genome shotgun sequence of Cellulomonas persica NBRC 101101.</title>
        <authorList>
            <person name="Hosoyama A."/>
            <person name="Uohara A."/>
            <person name="Ohji S."/>
            <person name="Ichikawa N."/>
        </authorList>
    </citation>
    <scope>NUCLEOTIDE SEQUENCE [LARGE SCALE GENOMIC DNA]</scope>
    <source>
        <strain evidence="2 3">NBRC 101101</strain>
    </source>
</reference>
<evidence type="ECO:0000313" key="3">
    <source>
        <dbReference type="Proteomes" id="UP000321386"/>
    </source>
</evidence>
<comment type="caution">
    <text evidence="2">The sequence shown here is derived from an EMBL/GenBank/DDBJ whole genome shotgun (WGS) entry which is preliminary data.</text>
</comment>
<dbReference type="SUPFAM" id="SSF53448">
    <property type="entry name" value="Nucleotide-diphospho-sugar transferases"/>
    <property type="match status" value="1"/>
</dbReference>
<dbReference type="EMBL" id="BJUA01000003">
    <property type="protein sequence ID" value="GEK17141.1"/>
    <property type="molecule type" value="Genomic_DNA"/>
</dbReference>
<dbReference type="SUPFAM" id="SSF53756">
    <property type="entry name" value="UDP-Glycosyltransferase/glycogen phosphorylase"/>
    <property type="match status" value="1"/>
</dbReference>
<dbReference type="Proteomes" id="UP000321386">
    <property type="component" value="Unassembled WGS sequence"/>
</dbReference>
<feature type="domain" description="Glycosyltransferase 2-like" evidence="1">
    <location>
        <begin position="222"/>
        <end position="349"/>
    </location>
</feature>
<dbReference type="CDD" id="cd00761">
    <property type="entry name" value="Glyco_tranf_GTA_type"/>
    <property type="match status" value="1"/>
</dbReference>
<protein>
    <recommendedName>
        <fullName evidence="1">Glycosyltransferase 2-like domain-containing protein</fullName>
    </recommendedName>
</protein>
<keyword evidence="3" id="KW-1185">Reference proteome</keyword>
<sequence>MSISSTQAPPESDRRPLVALQPPAQRLLHDYADVVSRRSSSALENTALRSRSYGARELLAYLATGGTARLDEVVARPSLATDHRWLASLGRVVALQNLMPDDQAVGIELLREAVPGLPERDARPYRKLLAELLFAREDYVGAREVIQHSKFLKETGYNYLRMDLANPQTASPFADEEEWVHRFRRRFERAELIKPVLRTDVTGFERLAAPDDLPAVDGPLVSVVMTTFKPELPYVVHAATSVLRQTWTNVELIVVDDASPAEYGDVLDALAALDPRVRVLRMPTNGGTYLARNAALEAARGVFVANQDDDDWSHPERIERQVRPLLEDPSIPSSIGWCMRTDERLVAQRPGYAHVFANVSSLLFRRDLALAVGGFIPTRRASDTELMMRLDRYAEQPHVEIRLPLSVMRVRAGSLSSPDFAPGWNHPARVAYKDAYRHWHANTQPKNLVIGSTPTQAQAPVPVPVRFQVTPAAPRRFDVVLAGDWRFLGGPQRSMLEEVAALRAAGRTVGILHLDALRFMSTDDRLLCEPIRALIHAGEVTRVLEDDEDVVELLALRYPPLLQFPPAHPSKLQVERLVVVANQAPSERDGSDLRYVVQDVSAHAEAVFGRRALWVPQGPTARAAIEDDVAPGELADYDFPGIIDVDEWRSERTSFRSDRPVIGRHSRDNAMKWPADRETLLAAYPADGSVEVRAMGGRKAPSEVLGAPTPPTWLVFDADEMPVRTFLNSLDFFVYHQHPEAYDAFGRAVLEALATGLVAILPREMEATFGDAALYATPAETSELVERYYADPELYRAQSELAVRRVEERFSRASYAKQVATILAS</sequence>
<dbReference type="Gene3D" id="3.90.550.10">
    <property type="entry name" value="Spore Coat Polysaccharide Biosynthesis Protein SpsA, Chain A"/>
    <property type="match status" value="1"/>
</dbReference>
<accession>A0A510UUK1</accession>
<dbReference type="PANTHER" id="PTHR22916">
    <property type="entry name" value="GLYCOSYLTRANSFERASE"/>
    <property type="match status" value="1"/>
</dbReference>
<dbReference type="InterPro" id="IPR001173">
    <property type="entry name" value="Glyco_trans_2-like"/>
</dbReference>
<evidence type="ECO:0000313" key="2">
    <source>
        <dbReference type="EMBL" id="GEK17141.1"/>
    </source>
</evidence>
<dbReference type="InterPro" id="IPR029044">
    <property type="entry name" value="Nucleotide-diphossugar_trans"/>
</dbReference>